<comment type="caution">
    <text evidence="2">The sequence shown here is derived from an EMBL/GenBank/DDBJ whole genome shotgun (WGS) entry which is preliminary data.</text>
</comment>
<dbReference type="PANTHER" id="PTHR34988:SF1">
    <property type="entry name" value="DNA-BINDING PROTEIN"/>
    <property type="match status" value="1"/>
</dbReference>
<protein>
    <recommendedName>
        <fullName evidence="1">PPC domain-containing protein</fullName>
    </recommendedName>
</protein>
<name>A0ABD3P2L0_9STRA</name>
<organism evidence="2 3">
    <name type="scientific">Cyclotella cryptica</name>
    <dbReference type="NCBI Taxonomy" id="29204"/>
    <lineage>
        <taxon>Eukaryota</taxon>
        <taxon>Sar</taxon>
        <taxon>Stramenopiles</taxon>
        <taxon>Ochrophyta</taxon>
        <taxon>Bacillariophyta</taxon>
        <taxon>Coscinodiscophyceae</taxon>
        <taxon>Thalassiosirophycidae</taxon>
        <taxon>Stephanodiscales</taxon>
        <taxon>Stephanodiscaceae</taxon>
        <taxon>Cyclotella</taxon>
    </lineage>
</organism>
<dbReference type="EMBL" id="JABMIG020000296">
    <property type="protein sequence ID" value="KAL3782128.1"/>
    <property type="molecule type" value="Genomic_DNA"/>
</dbReference>
<evidence type="ECO:0000313" key="2">
    <source>
        <dbReference type="EMBL" id="KAL3782128.1"/>
    </source>
</evidence>
<feature type="domain" description="PPC" evidence="1">
    <location>
        <begin position="14"/>
        <end position="162"/>
    </location>
</feature>
<dbReference type="CDD" id="cd11378">
    <property type="entry name" value="DUF296"/>
    <property type="match status" value="1"/>
</dbReference>
<dbReference type="InterPro" id="IPR005175">
    <property type="entry name" value="PPC_dom"/>
</dbReference>
<dbReference type="Pfam" id="PF03479">
    <property type="entry name" value="PCC"/>
    <property type="match status" value="1"/>
</dbReference>
<dbReference type="Gene3D" id="3.30.1330.80">
    <property type="entry name" value="Hypothetical protein, similar to alpha- acetolactate decarboxylase, domain 2"/>
    <property type="match status" value="1"/>
</dbReference>
<reference evidence="2 3" key="1">
    <citation type="journal article" date="2020" name="G3 (Bethesda)">
        <title>Improved Reference Genome for Cyclotella cryptica CCMP332, a Model for Cell Wall Morphogenesis, Salinity Adaptation, and Lipid Production in Diatoms (Bacillariophyta).</title>
        <authorList>
            <person name="Roberts W.R."/>
            <person name="Downey K.M."/>
            <person name="Ruck E.C."/>
            <person name="Traller J.C."/>
            <person name="Alverson A.J."/>
        </authorList>
    </citation>
    <scope>NUCLEOTIDE SEQUENCE [LARGE SCALE GENOMIC DNA]</scope>
    <source>
        <strain evidence="2 3">CCMP332</strain>
    </source>
</reference>
<dbReference type="AlphaFoldDB" id="A0ABD3P2L0"/>
<proteinExistence type="predicted"/>
<dbReference type="PANTHER" id="PTHR34988">
    <property type="entry name" value="PROTEIN, PUTATIVE-RELATED"/>
    <property type="match status" value="1"/>
</dbReference>
<dbReference type="SUPFAM" id="SSF117856">
    <property type="entry name" value="AF0104/ALDC/Ptd012-like"/>
    <property type="match status" value="1"/>
</dbReference>
<keyword evidence="3" id="KW-1185">Reference proteome</keyword>
<evidence type="ECO:0000313" key="3">
    <source>
        <dbReference type="Proteomes" id="UP001516023"/>
    </source>
</evidence>
<dbReference type="PROSITE" id="PS51742">
    <property type="entry name" value="PPC"/>
    <property type="match status" value="1"/>
</dbReference>
<accession>A0ABD3P2L0</accession>
<evidence type="ECO:0000259" key="1">
    <source>
        <dbReference type="PROSITE" id="PS51742"/>
    </source>
</evidence>
<dbReference type="Proteomes" id="UP001516023">
    <property type="component" value="Unassembled WGS sequence"/>
</dbReference>
<gene>
    <name evidence="2" type="ORF">HJC23_005390</name>
</gene>
<sequence length="196" mass="20934">MSNNKPPTLLVPPSGPITAHCFRLHPDDALMPSLKQAASIILSRIPENRGGSAFVLTAVGSLKDVTLRFANASRTDGDENNGNDIKRYMRRFEIVSLTGTFSRKDGCHIHISLADAEGNTIGGHLIDGVVFTTCEVVLGTADGVEFSREMDSKTGYSELVSSQIPQPNAGQSVANKITAVMLIAVVGCIVGRLRLK</sequence>